<dbReference type="Proteomes" id="UP000516415">
    <property type="component" value="Segment"/>
</dbReference>
<name>A0A7H0XFQ0_9CAUD</name>
<accession>A0A7H0XFQ0</accession>
<keyword evidence="3" id="KW-1185">Reference proteome</keyword>
<dbReference type="EMBL" id="MT740307">
    <property type="protein sequence ID" value="QNR53840.1"/>
    <property type="molecule type" value="Genomic_DNA"/>
</dbReference>
<reference evidence="2 3" key="1">
    <citation type="submission" date="2020-07" db="EMBL/GenBank/DDBJ databases">
        <authorList>
            <person name="Martino G."/>
            <person name="Holtappels D."/>
            <person name="Wagemans J."/>
            <person name="Lavigne R."/>
            <person name="Turina M."/>
            <person name="Ciuffo M."/>
        </authorList>
    </citation>
    <scope>NUCLEOTIDE SEQUENCE [LARGE SCALE GENOMIC DNA]</scope>
</reference>
<organism evidence="2 3">
    <name type="scientific">Pseudomonas phage phiK7A1</name>
    <dbReference type="NCBI Taxonomy" id="2759194"/>
    <lineage>
        <taxon>Viruses</taxon>
        <taxon>Duplodnaviria</taxon>
        <taxon>Heunggongvirae</taxon>
        <taxon>Uroviricota</taxon>
        <taxon>Caudoviricetes</taxon>
        <taxon>Vandenendeviridae</taxon>
        <taxon>Gorskivirinae</taxon>
        <taxon>Torinovirus</taxon>
        <taxon>Torinovirus K7A1</taxon>
    </lineage>
</organism>
<evidence type="ECO:0000256" key="1">
    <source>
        <dbReference type="SAM" id="MobiDB-lite"/>
    </source>
</evidence>
<feature type="region of interest" description="Disordered" evidence="1">
    <location>
        <begin position="122"/>
        <end position="155"/>
    </location>
</feature>
<gene>
    <name evidence="2" type="ORF">phiK7A1_050c</name>
</gene>
<proteinExistence type="predicted"/>
<evidence type="ECO:0000313" key="2">
    <source>
        <dbReference type="EMBL" id="QNR53840.1"/>
    </source>
</evidence>
<evidence type="ECO:0000313" key="3">
    <source>
        <dbReference type="Proteomes" id="UP000516415"/>
    </source>
</evidence>
<feature type="compositionally biased region" description="Basic residues" evidence="1">
    <location>
        <begin position="146"/>
        <end position="155"/>
    </location>
</feature>
<protein>
    <submittedName>
        <fullName evidence="2">Uncharacterized protein</fullName>
    </submittedName>
</protein>
<sequence length="155" mass="17241">MSNTRYIMDYNPVLFLQAFEEAVRDGFYADDSVPGYPQLSAPNEITVQQIDKPELRNKLEDDIHTLVIESYDNVLFMLDVQDAILQGFYIDVQTVSLGVTYMPHTVVLRKAAQGVLNVAPVASPTPKVEDAPQSTTEAPTATPAKQPRKNKSKEV</sequence>